<proteinExistence type="predicted"/>
<keyword evidence="2" id="KW-1185">Reference proteome</keyword>
<dbReference type="EMBL" id="BBWV01000001">
    <property type="protein sequence ID" value="GAO41404.1"/>
    <property type="molecule type" value="Genomic_DNA"/>
</dbReference>
<evidence type="ECO:0000313" key="1">
    <source>
        <dbReference type="EMBL" id="GAO41404.1"/>
    </source>
</evidence>
<gene>
    <name evidence="1" type="ORF">FPE01S_01_04160</name>
</gene>
<comment type="caution">
    <text evidence="1">The sequence shown here is derived from an EMBL/GenBank/DDBJ whole genome shotgun (WGS) entry which is preliminary data.</text>
</comment>
<protein>
    <submittedName>
        <fullName evidence="1">Uncharacterized protein</fullName>
    </submittedName>
</protein>
<accession>A0A0E9MV17</accession>
<dbReference type="STRING" id="1220578.FPE01S_01_04160"/>
<dbReference type="OrthoDB" id="893411at2"/>
<organism evidence="1 2">
    <name type="scientific">Flavihumibacter petaseus NBRC 106054</name>
    <dbReference type="NCBI Taxonomy" id="1220578"/>
    <lineage>
        <taxon>Bacteria</taxon>
        <taxon>Pseudomonadati</taxon>
        <taxon>Bacteroidota</taxon>
        <taxon>Chitinophagia</taxon>
        <taxon>Chitinophagales</taxon>
        <taxon>Chitinophagaceae</taxon>
        <taxon>Flavihumibacter</taxon>
    </lineage>
</organism>
<dbReference type="AlphaFoldDB" id="A0A0E9MV17"/>
<evidence type="ECO:0000313" key="2">
    <source>
        <dbReference type="Proteomes" id="UP000033121"/>
    </source>
</evidence>
<name>A0A0E9MV17_9BACT</name>
<dbReference type="Proteomes" id="UP000033121">
    <property type="component" value="Unassembled WGS sequence"/>
</dbReference>
<dbReference type="RefSeq" id="WP_046367273.1">
    <property type="nucleotide sequence ID" value="NZ_BBWV01000001.1"/>
</dbReference>
<sequence length="157" mass="17934">MKVVHLARQFPDKIPIERIENYHTHHLGRTADGRQFFGYVTHVYSILPKDVSGDPDDYRNEYAILHLFDQDGNHLETKHWLGGTTKQVTDRMMFAHLAGMVEALGEIHYGNIIVRLFETEIDGVTFGLIPETQFGFIELQPNSTIAFAAPWDGSYDT</sequence>
<reference evidence="1 2" key="1">
    <citation type="submission" date="2015-04" db="EMBL/GenBank/DDBJ databases">
        <title>Whole genome shotgun sequence of Flavihumibacter petaseus NBRC 106054.</title>
        <authorList>
            <person name="Miyazawa S."/>
            <person name="Hosoyama A."/>
            <person name="Hashimoto M."/>
            <person name="Noguchi M."/>
            <person name="Tsuchikane K."/>
            <person name="Ohji S."/>
            <person name="Yamazoe A."/>
            <person name="Ichikawa N."/>
            <person name="Kimura A."/>
            <person name="Fujita N."/>
        </authorList>
    </citation>
    <scope>NUCLEOTIDE SEQUENCE [LARGE SCALE GENOMIC DNA]</scope>
    <source>
        <strain evidence="1 2">NBRC 106054</strain>
    </source>
</reference>